<gene>
    <name evidence="1" type="ORF">BBD42_06880</name>
</gene>
<evidence type="ECO:0000313" key="1">
    <source>
        <dbReference type="EMBL" id="ANY66218.1"/>
    </source>
</evidence>
<organism evidence="1">
    <name type="scientific">Paenibacillus sp. BIHB 4019</name>
    <dbReference type="NCBI Taxonomy" id="1870819"/>
    <lineage>
        <taxon>Bacteria</taxon>
        <taxon>Bacillati</taxon>
        <taxon>Bacillota</taxon>
        <taxon>Bacilli</taxon>
        <taxon>Bacillales</taxon>
        <taxon>Paenibacillaceae</taxon>
        <taxon>Paenibacillus</taxon>
    </lineage>
</organism>
<name>A0A1B2DES2_9BACL</name>
<accession>A0A1B2DES2</accession>
<dbReference type="EMBL" id="CP016808">
    <property type="protein sequence ID" value="ANY66218.1"/>
    <property type="molecule type" value="Genomic_DNA"/>
</dbReference>
<dbReference type="CDD" id="cd15482">
    <property type="entry name" value="Sialidase_non-viral"/>
    <property type="match status" value="1"/>
</dbReference>
<dbReference type="RefSeq" id="WP_099517587.1">
    <property type="nucleotide sequence ID" value="NZ_CP016808.1"/>
</dbReference>
<reference evidence="1" key="1">
    <citation type="submission" date="2016-08" db="EMBL/GenBank/DDBJ databases">
        <title>Complete Genome Seqeunce of Paenibacillus sp. BIHB 4019 from tea rhizoplane.</title>
        <authorList>
            <person name="Thakur R."/>
            <person name="Swarnkar M.K."/>
            <person name="Gulati A."/>
        </authorList>
    </citation>
    <scope>NUCLEOTIDE SEQUENCE [LARGE SCALE GENOMIC DNA]</scope>
    <source>
        <strain evidence="1">BIHB4019</strain>
    </source>
</reference>
<dbReference type="PANTHER" id="PTHR38792:SF3">
    <property type="entry name" value="BNR_ASP-BOX REPEAT DOMAIN PROTEIN (AFU_ORTHOLOGUE AFUA_7G06430)-RELATED"/>
    <property type="match status" value="1"/>
</dbReference>
<dbReference type="PANTHER" id="PTHR38792">
    <property type="entry name" value="BNR/ASP-BOX REPEAT DOMAIN PROTEIN (AFU_ORTHOLOGUE AFUA_7G06430)-RELATED"/>
    <property type="match status" value="1"/>
</dbReference>
<dbReference type="SUPFAM" id="SSF50939">
    <property type="entry name" value="Sialidases"/>
    <property type="match status" value="1"/>
</dbReference>
<protein>
    <recommendedName>
        <fullName evidence="2">Sialidase domain-containing protein</fullName>
    </recommendedName>
</protein>
<dbReference type="AlphaFoldDB" id="A0A1B2DES2"/>
<sequence length="411" mass="44146">MTNIQVTPSGPQQEPSIALNSLDQSTVIVTTNDLRSGNNMTTVYRSINSGASYTQMLMSPPVGFAASGDGVAAYGYSNLFLVAATALNVNPVADSSIIVYRSTDNGASFSSPIIVNQGFGTAVYNDKPAIEIDTANGSPYLGQAYIAFTRYFNNFKNSETLFQRSLDQGLTWSAPILLTNQVQGVTSFGSSIAVGPQGDIYVGWMQYGPGTPQFLMRRSVDGGVTFGPIITISTVSLVPTPLPVPTFGFRVLTIAYLAVDISPFNGEGIVYAAWQDNRTGNAHIYMSRSTDRGVSWSTLRQVDDSPAVSQNFLPNLTVSRDNGGVKIMYYTNRITTTLLDVFLAESNDAGSTFLPNRRITSVSFDPNADPSIGVPTPSIGDYNDLVVNAVGNSIIVWMDTRTGSQNIFEDV</sequence>
<dbReference type="InterPro" id="IPR036278">
    <property type="entry name" value="Sialidase_sf"/>
</dbReference>
<proteinExistence type="predicted"/>
<evidence type="ECO:0008006" key="2">
    <source>
        <dbReference type="Google" id="ProtNLM"/>
    </source>
</evidence>
<dbReference type="Gene3D" id="2.120.10.10">
    <property type="match status" value="2"/>
</dbReference>